<name>A0A853F601_9GAMM</name>
<protein>
    <submittedName>
        <fullName evidence="1">Uncharacterized protein</fullName>
    </submittedName>
</protein>
<comment type="caution">
    <text evidence="1">The sequence shown here is derived from an EMBL/GenBank/DDBJ whole genome shotgun (WGS) entry which is preliminary data.</text>
</comment>
<dbReference type="Proteomes" id="UP000568751">
    <property type="component" value="Unassembled WGS sequence"/>
</dbReference>
<sequence length="203" mass="23732">MESEVDLTIKCSNCDTDLPRNWSSFTKKICPKCDSNRTTTTINIVDNFSFKKNIKGKVKNKKYNSKKNPRYKFFHGDELRKNDGKWMLKDRIIDKDNDKYFEKVTDPEIGEVIHYTEEPLSEHFHHGSAKFNKRDIMGTTYNAYNGDMHIIGTGYFYDISTFTPTLKCHAYQEVKPKAESIILSIEEICVCKFLMMRMITSFS</sequence>
<gene>
    <name evidence="1" type="ORF">H0A76_11715</name>
</gene>
<accession>A0A853F601</accession>
<evidence type="ECO:0000313" key="1">
    <source>
        <dbReference type="EMBL" id="NYT28461.1"/>
    </source>
</evidence>
<evidence type="ECO:0000313" key="2">
    <source>
        <dbReference type="Proteomes" id="UP000568751"/>
    </source>
</evidence>
<dbReference type="EMBL" id="JACCHT010000002">
    <property type="protein sequence ID" value="NYT28461.1"/>
    <property type="molecule type" value="Genomic_DNA"/>
</dbReference>
<dbReference type="AlphaFoldDB" id="A0A853F601"/>
<reference evidence="1 2" key="1">
    <citation type="submission" date="2020-05" db="EMBL/GenBank/DDBJ databases">
        <title>Horizontal transmission and recombination maintain forever young bacterial symbiont genomes.</title>
        <authorList>
            <person name="Russell S.L."/>
            <person name="Pepper-Tunick E."/>
            <person name="Svedberg J."/>
            <person name="Byrne A."/>
            <person name="Ruelas Castillo J."/>
            <person name="Vollmers C."/>
            <person name="Beinart R.A."/>
            <person name="Corbett-Detig R."/>
        </authorList>
    </citation>
    <scope>NUCLEOTIDE SEQUENCE [LARGE SCALE GENOMIC DNA]</scope>
    <source>
        <strain evidence="1">455</strain>
    </source>
</reference>
<organism evidence="1 2">
    <name type="scientific">Candidatus Thiodubiliella endoseptemdiera</name>
    <dbReference type="NCBI Taxonomy" id="2738886"/>
    <lineage>
        <taxon>Bacteria</taxon>
        <taxon>Pseudomonadati</taxon>
        <taxon>Pseudomonadota</taxon>
        <taxon>Gammaproteobacteria</taxon>
        <taxon>Candidatus Pseudothioglobaceae</taxon>
        <taxon>Candidatus Thiodubiliella</taxon>
    </lineage>
</organism>
<proteinExistence type="predicted"/>